<dbReference type="PANTHER" id="PTHR11439:SF499">
    <property type="entry name" value="PPC DOMAIN-CONTAINING PROTEIN"/>
    <property type="match status" value="1"/>
</dbReference>
<dbReference type="EMBL" id="CP133616">
    <property type="protein sequence ID" value="WMV30632.1"/>
    <property type="molecule type" value="Genomic_DNA"/>
</dbReference>
<name>A0AAF0QY10_SOLVR</name>
<keyword evidence="2" id="KW-1185">Reference proteome</keyword>
<evidence type="ECO:0000313" key="2">
    <source>
        <dbReference type="Proteomes" id="UP001234989"/>
    </source>
</evidence>
<sequence length="140" mass="15496">MGDSLITWKSKKQITVSKSSAKAEYRSLASTVEEIVWIVGIIKELGIDVTLPVKVYSDIKAAIEIAANPVYQERTKHIEIDFHFIKEKVIQGLISTNYIPTSEQPADILTKGLSIVQHEFLSSNLGIQNIFAAPNLRGSV</sequence>
<evidence type="ECO:0000313" key="1">
    <source>
        <dbReference type="EMBL" id="WMV30632.1"/>
    </source>
</evidence>
<dbReference type="CDD" id="cd09272">
    <property type="entry name" value="RNase_HI_RT_Ty1"/>
    <property type="match status" value="1"/>
</dbReference>
<protein>
    <submittedName>
        <fullName evidence="1">Uncharacterized protein</fullName>
    </submittedName>
</protein>
<accession>A0AAF0QY10</accession>
<reference evidence="1" key="1">
    <citation type="submission" date="2023-08" db="EMBL/GenBank/DDBJ databases">
        <title>A de novo genome assembly of Solanum verrucosum Schlechtendal, a Mexican diploid species geographically isolated from the other diploid A-genome species in potato relatives.</title>
        <authorList>
            <person name="Hosaka K."/>
        </authorList>
    </citation>
    <scope>NUCLEOTIDE SEQUENCE</scope>
    <source>
        <tissue evidence="1">Young leaves</tissue>
    </source>
</reference>
<dbReference type="AlphaFoldDB" id="A0AAF0QY10"/>
<gene>
    <name evidence="1" type="ORF">MTR67_024017</name>
</gene>
<proteinExistence type="predicted"/>
<dbReference type="PANTHER" id="PTHR11439">
    <property type="entry name" value="GAG-POL-RELATED RETROTRANSPOSON"/>
    <property type="match status" value="1"/>
</dbReference>
<dbReference type="Proteomes" id="UP001234989">
    <property type="component" value="Chromosome 5"/>
</dbReference>
<organism evidence="1 2">
    <name type="scientific">Solanum verrucosum</name>
    <dbReference type="NCBI Taxonomy" id="315347"/>
    <lineage>
        <taxon>Eukaryota</taxon>
        <taxon>Viridiplantae</taxon>
        <taxon>Streptophyta</taxon>
        <taxon>Embryophyta</taxon>
        <taxon>Tracheophyta</taxon>
        <taxon>Spermatophyta</taxon>
        <taxon>Magnoliopsida</taxon>
        <taxon>eudicotyledons</taxon>
        <taxon>Gunneridae</taxon>
        <taxon>Pentapetalae</taxon>
        <taxon>asterids</taxon>
        <taxon>lamiids</taxon>
        <taxon>Solanales</taxon>
        <taxon>Solanaceae</taxon>
        <taxon>Solanoideae</taxon>
        <taxon>Solaneae</taxon>
        <taxon>Solanum</taxon>
    </lineage>
</organism>